<protein>
    <submittedName>
        <fullName evidence="5">HTH-type transcriptional regulator</fullName>
    </submittedName>
</protein>
<dbReference type="RefSeq" id="WP_420906638.1">
    <property type="nucleotide sequence ID" value="NZ_BAAFGK010000005.1"/>
</dbReference>
<dbReference type="Proteomes" id="UP001628193">
    <property type="component" value="Unassembled WGS sequence"/>
</dbReference>
<keyword evidence="3" id="KW-0804">Transcription</keyword>
<reference evidence="5 6" key="2">
    <citation type="submission" date="2024-09" db="EMBL/GenBank/DDBJ databases">
        <title>Draft genome sequence of Candidatus Magnetaquicoccaceae bacterium FCR-1.</title>
        <authorList>
            <person name="Shimoshige H."/>
            <person name="Shimamura S."/>
            <person name="Taoka A."/>
            <person name="Kobayashi H."/>
            <person name="Maekawa T."/>
        </authorList>
    </citation>
    <scope>NUCLEOTIDE SEQUENCE [LARGE SCALE GENOMIC DNA]</scope>
    <source>
        <strain evidence="5 6">FCR-1</strain>
    </source>
</reference>
<dbReference type="InterPro" id="IPR039418">
    <property type="entry name" value="LexA-like"/>
</dbReference>
<proteinExistence type="predicted"/>
<dbReference type="EMBL" id="BAAFGK010000005">
    <property type="protein sequence ID" value="GAB0058920.1"/>
    <property type="molecule type" value="Genomic_DNA"/>
</dbReference>
<evidence type="ECO:0000259" key="4">
    <source>
        <dbReference type="PROSITE" id="PS50943"/>
    </source>
</evidence>
<evidence type="ECO:0000313" key="6">
    <source>
        <dbReference type="Proteomes" id="UP001628193"/>
    </source>
</evidence>
<feature type="domain" description="HTH cro/C1-type" evidence="4">
    <location>
        <begin position="14"/>
        <end position="67"/>
    </location>
</feature>
<dbReference type="PANTHER" id="PTHR40661">
    <property type="match status" value="1"/>
</dbReference>
<evidence type="ECO:0000256" key="2">
    <source>
        <dbReference type="ARBA" id="ARBA00023125"/>
    </source>
</evidence>
<dbReference type="Pfam" id="PF00717">
    <property type="entry name" value="Peptidase_S24"/>
    <property type="match status" value="1"/>
</dbReference>
<dbReference type="CDD" id="cd00093">
    <property type="entry name" value="HTH_XRE"/>
    <property type="match status" value="1"/>
</dbReference>
<evidence type="ECO:0000313" key="5">
    <source>
        <dbReference type="EMBL" id="GAB0058920.1"/>
    </source>
</evidence>
<organism evidence="5 6">
    <name type="scientific">Candidatus Magnetaquiglobus chichijimensis</name>
    <dbReference type="NCBI Taxonomy" id="3141448"/>
    <lineage>
        <taxon>Bacteria</taxon>
        <taxon>Pseudomonadati</taxon>
        <taxon>Pseudomonadota</taxon>
        <taxon>Magnetococcia</taxon>
        <taxon>Magnetococcales</taxon>
        <taxon>Candidatus Magnetaquicoccaceae</taxon>
        <taxon>Candidatus Magnetaquiglobus</taxon>
    </lineage>
</organism>
<dbReference type="PANTHER" id="PTHR40661:SF3">
    <property type="entry name" value="FELS-1 PROPHAGE TRANSCRIPTIONAL REGULATOR"/>
    <property type="match status" value="1"/>
</dbReference>
<dbReference type="InterPro" id="IPR001387">
    <property type="entry name" value="Cro/C1-type_HTH"/>
</dbReference>
<dbReference type="Gene3D" id="2.10.109.10">
    <property type="entry name" value="Umud Fragment, subunit A"/>
    <property type="match status" value="1"/>
</dbReference>
<accession>A0ABQ0CDF4</accession>
<sequence>MTDRTSTLTLSDRIQTARKYANLTQKQLADRVGISQTAVHKLECGRSRSSRRTVAIALTCGVDPIWLDTGRGEMSLGGPPGSGPGVSGVSESAEGYRVPVIARIPLITWEEAKSYSPETAESHHPENVKAWIPVAPRTSAKAYALEVPDDSMEPEFTEGELIIVDPTMKAEHNRYLIARTSEDNRATLKQLIVHGNRQYMKPLNSRYPLIEVQGQLIVSGVVVAKYKDY</sequence>
<dbReference type="InterPro" id="IPR015927">
    <property type="entry name" value="Peptidase_S24_S26A/B/C"/>
</dbReference>
<evidence type="ECO:0000256" key="3">
    <source>
        <dbReference type="ARBA" id="ARBA00023163"/>
    </source>
</evidence>
<dbReference type="SUPFAM" id="SSF47413">
    <property type="entry name" value="lambda repressor-like DNA-binding domains"/>
    <property type="match status" value="1"/>
</dbReference>
<keyword evidence="1" id="KW-0805">Transcription regulation</keyword>
<dbReference type="PROSITE" id="PS50943">
    <property type="entry name" value="HTH_CROC1"/>
    <property type="match status" value="1"/>
</dbReference>
<reference evidence="5 6" key="1">
    <citation type="submission" date="2024-05" db="EMBL/GenBank/DDBJ databases">
        <authorList>
            <consortium name="Candidatus Magnetaquicoccaceae bacterium FCR-1 genome sequencing consortium"/>
            <person name="Shimoshige H."/>
            <person name="Shimamura S."/>
            <person name="Taoka A."/>
            <person name="Kobayashi H."/>
            <person name="Maekawa T."/>
        </authorList>
    </citation>
    <scope>NUCLEOTIDE SEQUENCE [LARGE SCALE GENOMIC DNA]</scope>
    <source>
        <strain evidence="5 6">FCR-1</strain>
    </source>
</reference>
<evidence type="ECO:0000256" key="1">
    <source>
        <dbReference type="ARBA" id="ARBA00023015"/>
    </source>
</evidence>
<dbReference type="Gene3D" id="1.10.260.40">
    <property type="entry name" value="lambda repressor-like DNA-binding domains"/>
    <property type="match status" value="1"/>
</dbReference>
<dbReference type="InterPro" id="IPR036286">
    <property type="entry name" value="LexA/Signal_pep-like_sf"/>
</dbReference>
<dbReference type="SMART" id="SM00530">
    <property type="entry name" value="HTH_XRE"/>
    <property type="match status" value="1"/>
</dbReference>
<dbReference type="SUPFAM" id="SSF51306">
    <property type="entry name" value="LexA/Signal peptidase"/>
    <property type="match status" value="1"/>
</dbReference>
<dbReference type="Pfam" id="PF13560">
    <property type="entry name" value="HTH_31"/>
    <property type="match status" value="1"/>
</dbReference>
<comment type="caution">
    <text evidence="5">The sequence shown here is derived from an EMBL/GenBank/DDBJ whole genome shotgun (WGS) entry which is preliminary data.</text>
</comment>
<dbReference type="CDD" id="cd06529">
    <property type="entry name" value="S24_LexA-like"/>
    <property type="match status" value="1"/>
</dbReference>
<name>A0ABQ0CDF4_9PROT</name>
<keyword evidence="2" id="KW-0238">DNA-binding</keyword>
<keyword evidence="6" id="KW-1185">Reference proteome</keyword>
<gene>
    <name evidence="5" type="ORF">SIID45300_03280</name>
</gene>
<dbReference type="InterPro" id="IPR010982">
    <property type="entry name" value="Lambda_DNA-bd_dom_sf"/>
</dbReference>